<evidence type="ECO:0000256" key="2">
    <source>
        <dbReference type="ARBA" id="ARBA00004922"/>
    </source>
</evidence>
<keyword evidence="8" id="KW-1133">Transmembrane helix</keyword>
<comment type="subcellular location">
    <subcellularLocation>
        <location evidence="1 12">Golgi apparatus</location>
        <location evidence="1 12">Golgi stack membrane</location>
        <topology evidence="1 12">Single-pass type II membrane protein</topology>
    </subcellularLocation>
</comment>
<evidence type="ECO:0000256" key="3">
    <source>
        <dbReference type="ARBA" id="ARBA00008919"/>
    </source>
</evidence>
<evidence type="ECO:0000256" key="1">
    <source>
        <dbReference type="ARBA" id="ARBA00004447"/>
    </source>
</evidence>
<dbReference type="PANTHER" id="PTHR48438">
    <property type="entry name" value="ALPHA-(1,3)-FUCOSYLTRANSFERASE C-RELATED"/>
    <property type="match status" value="1"/>
</dbReference>
<evidence type="ECO:0000256" key="11">
    <source>
        <dbReference type="ARBA" id="ARBA00023180"/>
    </source>
</evidence>
<evidence type="ECO:0000256" key="8">
    <source>
        <dbReference type="ARBA" id="ARBA00022989"/>
    </source>
</evidence>
<comment type="similarity">
    <text evidence="3 12">Belongs to the glycosyltransferase 10 family.</text>
</comment>
<dbReference type="EC" id="2.4.1.-" evidence="12"/>
<dbReference type="InterPro" id="IPR055270">
    <property type="entry name" value="Glyco_tran_10_C"/>
</dbReference>
<evidence type="ECO:0000256" key="12">
    <source>
        <dbReference type="RuleBase" id="RU003832"/>
    </source>
</evidence>
<dbReference type="GO" id="GO:0008417">
    <property type="term" value="F:fucosyltransferase activity"/>
    <property type="evidence" value="ECO:0007669"/>
    <property type="project" value="InterPro"/>
</dbReference>
<evidence type="ECO:0000256" key="10">
    <source>
        <dbReference type="ARBA" id="ARBA00023136"/>
    </source>
</evidence>
<keyword evidence="9 12" id="KW-0333">Golgi apparatus</keyword>
<dbReference type="InterPro" id="IPR038577">
    <property type="entry name" value="GT10-like_C_sf"/>
</dbReference>
<evidence type="ECO:0000256" key="7">
    <source>
        <dbReference type="ARBA" id="ARBA00022968"/>
    </source>
</evidence>
<evidence type="ECO:0000256" key="5">
    <source>
        <dbReference type="ARBA" id="ARBA00022679"/>
    </source>
</evidence>
<dbReference type="SUPFAM" id="SSF53756">
    <property type="entry name" value="UDP-Glycosyltransferase/glycogen phosphorylase"/>
    <property type="match status" value="1"/>
</dbReference>
<proteinExistence type="inferred from homology"/>
<name>A0A914WR03_9BILA</name>
<keyword evidence="11" id="KW-0325">Glycoprotein</keyword>
<keyword evidence="14" id="KW-1185">Reference proteome</keyword>
<dbReference type="AlphaFoldDB" id="A0A914WR03"/>
<evidence type="ECO:0000256" key="4">
    <source>
        <dbReference type="ARBA" id="ARBA00022676"/>
    </source>
</evidence>
<comment type="pathway">
    <text evidence="2">Protein modification; protein glycosylation.</text>
</comment>
<accession>A0A914WR03</accession>
<keyword evidence="4 12" id="KW-0328">Glycosyltransferase</keyword>
<feature type="domain" description="Fucosyltransferase C-terminal" evidence="13">
    <location>
        <begin position="36"/>
        <end position="216"/>
    </location>
</feature>
<dbReference type="InterPro" id="IPR001503">
    <property type="entry name" value="Glyco_trans_10"/>
</dbReference>
<dbReference type="WBParaSite" id="PSAMB.scaffold4930size13128.g25550.t1">
    <property type="protein sequence ID" value="PSAMB.scaffold4930size13128.g25550.t1"/>
    <property type="gene ID" value="PSAMB.scaffold4930size13128.g25550"/>
</dbReference>
<evidence type="ECO:0000256" key="9">
    <source>
        <dbReference type="ARBA" id="ARBA00023034"/>
    </source>
</evidence>
<evidence type="ECO:0000256" key="6">
    <source>
        <dbReference type="ARBA" id="ARBA00022692"/>
    </source>
</evidence>
<evidence type="ECO:0000313" key="15">
    <source>
        <dbReference type="WBParaSite" id="PSAMB.scaffold4930size13128.g25550.t1"/>
    </source>
</evidence>
<dbReference type="PANTHER" id="PTHR48438:SF1">
    <property type="entry name" value="ALPHA-(1,3)-FUCOSYLTRANSFERASE C-RELATED"/>
    <property type="match status" value="1"/>
</dbReference>
<dbReference type="Pfam" id="PF00852">
    <property type="entry name" value="Glyco_transf_10"/>
    <property type="match status" value="1"/>
</dbReference>
<evidence type="ECO:0000259" key="13">
    <source>
        <dbReference type="Pfam" id="PF00852"/>
    </source>
</evidence>
<reference evidence="15" key="1">
    <citation type="submission" date="2022-11" db="UniProtKB">
        <authorList>
            <consortium name="WormBaseParasite"/>
        </authorList>
    </citation>
    <scope>IDENTIFICATION</scope>
</reference>
<sequence>MTYLRNSDVRLDSYGQLLRAEQSPSERDFVRATALGKTRMIAWLVSNCNTRSHREQYVADLRNYVKVDQFGGCAGNANYSYSCPRNPQIYGDWCSAIPFTSAYRFYIAFENSACHDYVSEKFYQALDRLMVPIVLRKSDYLDIVPEGSYIAADQFRSPKHLAEYLHYLASNPKEYLKYFEWTKRNSAAWKIQLMMEDAVCRMCRMLHENKTSETLDKDLWTNWDKHAACVPGFASQLL</sequence>
<keyword evidence="6 12" id="KW-0812">Transmembrane</keyword>
<keyword evidence="5 12" id="KW-0808">Transferase</keyword>
<organism evidence="14 15">
    <name type="scientific">Plectus sambesii</name>
    <dbReference type="NCBI Taxonomy" id="2011161"/>
    <lineage>
        <taxon>Eukaryota</taxon>
        <taxon>Metazoa</taxon>
        <taxon>Ecdysozoa</taxon>
        <taxon>Nematoda</taxon>
        <taxon>Chromadorea</taxon>
        <taxon>Plectida</taxon>
        <taxon>Plectina</taxon>
        <taxon>Plectoidea</taxon>
        <taxon>Plectidae</taxon>
        <taxon>Plectus</taxon>
    </lineage>
</organism>
<dbReference type="Proteomes" id="UP000887566">
    <property type="component" value="Unplaced"/>
</dbReference>
<keyword evidence="10" id="KW-0472">Membrane</keyword>
<dbReference type="Gene3D" id="3.40.50.11660">
    <property type="entry name" value="Glycosyl transferase family 10, C-terminal domain"/>
    <property type="match status" value="1"/>
</dbReference>
<keyword evidence="7" id="KW-0735">Signal-anchor</keyword>
<dbReference type="GO" id="GO:0032580">
    <property type="term" value="C:Golgi cisterna membrane"/>
    <property type="evidence" value="ECO:0007669"/>
    <property type="project" value="UniProtKB-SubCell"/>
</dbReference>
<protein>
    <recommendedName>
        <fullName evidence="12">Fucosyltransferase</fullName>
        <ecNumber evidence="12">2.4.1.-</ecNumber>
    </recommendedName>
</protein>
<evidence type="ECO:0000313" key="14">
    <source>
        <dbReference type="Proteomes" id="UP000887566"/>
    </source>
</evidence>
<dbReference type="FunFam" id="3.40.50.11660:FF:000002">
    <property type="entry name" value="Alpha-(1,3)-fucosyltransferase"/>
    <property type="match status" value="1"/>
</dbReference>